<proteinExistence type="predicted"/>
<dbReference type="Gramene" id="FCD_00035790-RA">
    <property type="protein sequence ID" value="FCD_00035790-RA:cds"/>
    <property type="gene ID" value="FCD_00035790"/>
</dbReference>
<gene>
    <name evidence="2" type="ORF">TIFTF001_047626</name>
</gene>
<feature type="compositionally biased region" description="Basic and acidic residues" evidence="1">
    <location>
        <begin position="69"/>
        <end position="82"/>
    </location>
</feature>
<dbReference type="EMBL" id="BTGU01005508">
    <property type="protein sequence ID" value="GMN24292.1"/>
    <property type="molecule type" value="Genomic_DNA"/>
</dbReference>
<evidence type="ECO:0000313" key="3">
    <source>
        <dbReference type="Proteomes" id="UP001187192"/>
    </source>
</evidence>
<dbReference type="Proteomes" id="UP001187192">
    <property type="component" value="Unassembled WGS sequence"/>
</dbReference>
<accession>A0AA87YW01</accession>
<organism evidence="2 3">
    <name type="scientific">Ficus carica</name>
    <name type="common">Common fig</name>
    <dbReference type="NCBI Taxonomy" id="3494"/>
    <lineage>
        <taxon>Eukaryota</taxon>
        <taxon>Viridiplantae</taxon>
        <taxon>Streptophyta</taxon>
        <taxon>Embryophyta</taxon>
        <taxon>Tracheophyta</taxon>
        <taxon>Spermatophyta</taxon>
        <taxon>Magnoliopsida</taxon>
        <taxon>eudicotyledons</taxon>
        <taxon>Gunneridae</taxon>
        <taxon>Pentapetalae</taxon>
        <taxon>rosids</taxon>
        <taxon>fabids</taxon>
        <taxon>Rosales</taxon>
        <taxon>Moraceae</taxon>
        <taxon>Ficeae</taxon>
        <taxon>Ficus</taxon>
    </lineage>
</organism>
<evidence type="ECO:0000313" key="2">
    <source>
        <dbReference type="EMBL" id="GMN24292.1"/>
    </source>
</evidence>
<name>A0AA87YW01_FICCA</name>
<keyword evidence="3" id="KW-1185">Reference proteome</keyword>
<evidence type="ECO:0000256" key="1">
    <source>
        <dbReference type="SAM" id="MobiDB-lite"/>
    </source>
</evidence>
<reference evidence="2" key="1">
    <citation type="submission" date="2023-07" db="EMBL/GenBank/DDBJ databases">
        <title>draft genome sequence of fig (Ficus carica).</title>
        <authorList>
            <person name="Takahashi T."/>
            <person name="Nishimura K."/>
        </authorList>
    </citation>
    <scope>NUCLEOTIDE SEQUENCE</scope>
</reference>
<comment type="caution">
    <text evidence="2">The sequence shown here is derived from an EMBL/GenBank/DDBJ whole genome shotgun (WGS) entry which is preliminary data.</text>
</comment>
<feature type="region of interest" description="Disordered" evidence="1">
    <location>
        <begin position="69"/>
        <end position="88"/>
    </location>
</feature>
<sequence>MLIKDIDPSSLGKERKCPHPGVVENTRYGGVSTQSILVAFYATKSRAAFNKAMTVFSDLVMDLKEMAREQGDDPLSKNETAKEMPFAIKDPIKPVQMKEIVKELDMIQGTAQKRKMEECKRRPKL</sequence>
<dbReference type="AlphaFoldDB" id="A0AA87YW01"/>
<protein>
    <submittedName>
        <fullName evidence="2">Uncharacterized protein</fullName>
    </submittedName>
</protein>